<protein>
    <submittedName>
        <fullName evidence="2">Uncharacterized protein, isoform A</fullName>
    </submittedName>
    <submittedName>
        <fullName evidence="3">Uncharacterized protein, isoform B</fullName>
    </submittedName>
</protein>
<dbReference type="OrthoDB" id="10295341at2759"/>
<feature type="region of interest" description="Disordered" evidence="1">
    <location>
        <begin position="32"/>
        <end position="56"/>
    </location>
</feature>
<reference evidence="2" key="2">
    <citation type="journal article" date="2008" name="Bioinformatics">
        <title>Assembly reconciliation.</title>
        <authorList>
            <person name="Zimin A.V."/>
            <person name="Smith D.R."/>
            <person name="Sutton G."/>
            <person name="Yorke J.A."/>
        </authorList>
    </citation>
    <scope>NUCLEOTIDE SEQUENCE</scope>
    <source>
        <strain evidence="2">TSC#15081-1352.22</strain>
    </source>
</reference>
<reference evidence="2 4" key="1">
    <citation type="journal article" date="2007" name="Nature">
        <title>Evolution of genes and genomes on the Drosophila phylogeny.</title>
        <authorList>
            <consortium name="Drosophila 12 Genomes Consortium"/>
            <person name="Clark A.G."/>
            <person name="Eisen M.B."/>
            <person name="Smith D.R."/>
            <person name="Bergman C.M."/>
            <person name="Oliver B."/>
            <person name="Markow T.A."/>
            <person name="Kaufman T.C."/>
            <person name="Kellis M."/>
            <person name="Gelbart W."/>
            <person name="Iyer V.N."/>
            <person name="Pollard D.A."/>
            <person name="Sackton T.B."/>
            <person name="Larracuente A.M."/>
            <person name="Singh N.D."/>
            <person name="Abad J.P."/>
            <person name="Abt D.N."/>
            <person name="Adryan B."/>
            <person name="Aguade M."/>
            <person name="Akashi H."/>
            <person name="Anderson W.W."/>
            <person name="Aquadro C.F."/>
            <person name="Ardell D.H."/>
            <person name="Arguello R."/>
            <person name="Artieri C.G."/>
            <person name="Barbash D.A."/>
            <person name="Barker D."/>
            <person name="Barsanti P."/>
            <person name="Batterham P."/>
            <person name="Batzoglou S."/>
            <person name="Begun D."/>
            <person name="Bhutkar A."/>
            <person name="Blanco E."/>
            <person name="Bosak S.A."/>
            <person name="Bradley R.K."/>
            <person name="Brand A.D."/>
            <person name="Brent M.R."/>
            <person name="Brooks A.N."/>
            <person name="Brown R.H."/>
            <person name="Butlin R.K."/>
            <person name="Caggese C."/>
            <person name="Calvi B.R."/>
            <person name="Bernardo de Carvalho A."/>
            <person name="Caspi A."/>
            <person name="Castrezana S."/>
            <person name="Celniker S.E."/>
            <person name="Chang J.L."/>
            <person name="Chapple C."/>
            <person name="Chatterji S."/>
            <person name="Chinwalla A."/>
            <person name="Civetta A."/>
            <person name="Clifton S.W."/>
            <person name="Comeron J.M."/>
            <person name="Costello J.C."/>
            <person name="Coyne J.A."/>
            <person name="Daub J."/>
            <person name="David R.G."/>
            <person name="Delcher A.L."/>
            <person name="Delehaunty K."/>
            <person name="Do C.B."/>
            <person name="Ebling H."/>
            <person name="Edwards K."/>
            <person name="Eickbush T."/>
            <person name="Evans J.D."/>
            <person name="Filipski A."/>
            <person name="Findeiss S."/>
            <person name="Freyhult E."/>
            <person name="Fulton L."/>
            <person name="Fulton R."/>
            <person name="Garcia A.C."/>
            <person name="Gardiner A."/>
            <person name="Garfield D.A."/>
            <person name="Garvin B.E."/>
            <person name="Gibson G."/>
            <person name="Gilbert D."/>
            <person name="Gnerre S."/>
            <person name="Godfrey J."/>
            <person name="Good R."/>
            <person name="Gotea V."/>
            <person name="Gravely B."/>
            <person name="Greenberg A.J."/>
            <person name="Griffiths-Jones S."/>
            <person name="Gross S."/>
            <person name="Guigo R."/>
            <person name="Gustafson E.A."/>
            <person name="Haerty W."/>
            <person name="Hahn M.W."/>
            <person name="Halligan D.L."/>
            <person name="Halpern A.L."/>
            <person name="Halter G.M."/>
            <person name="Han M.V."/>
            <person name="Heger A."/>
            <person name="Hillier L."/>
            <person name="Hinrichs A.S."/>
            <person name="Holmes I."/>
            <person name="Hoskins R.A."/>
            <person name="Hubisz M.J."/>
            <person name="Hultmark D."/>
            <person name="Huntley M.A."/>
            <person name="Jaffe D.B."/>
            <person name="Jagadeeshan S."/>
            <person name="Jeck W.R."/>
            <person name="Johnson J."/>
            <person name="Jones C.D."/>
            <person name="Jordan W.C."/>
            <person name="Karpen G.H."/>
            <person name="Kataoka E."/>
            <person name="Keightley P.D."/>
            <person name="Kheradpour P."/>
            <person name="Kirkness E.F."/>
            <person name="Koerich L.B."/>
            <person name="Kristiansen K."/>
            <person name="Kudrna D."/>
            <person name="Kulathinal R.J."/>
            <person name="Kumar S."/>
            <person name="Kwok R."/>
            <person name="Lander E."/>
            <person name="Langley C.H."/>
            <person name="Lapoint R."/>
            <person name="Lazzaro B.P."/>
            <person name="Lee S.J."/>
            <person name="Levesque L."/>
            <person name="Li R."/>
            <person name="Lin C.F."/>
            <person name="Lin M.F."/>
            <person name="Lindblad-Toh K."/>
            <person name="Llopart A."/>
            <person name="Long M."/>
            <person name="Low L."/>
            <person name="Lozovsky E."/>
            <person name="Lu J."/>
            <person name="Luo M."/>
            <person name="Machado C.A."/>
            <person name="Makalowski W."/>
            <person name="Marzo M."/>
            <person name="Matsuda M."/>
            <person name="Matzkin L."/>
            <person name="McAllister B."/>
            <person name="McBride C.S."/>
            <person name="McKernan B."/>
            <person name="McKernan K."/>
            <person name="Mendez-Lago M."/>
            <person name="Minx P."/>
            <person name="Mollenhauer M.U."/>
            <person name="Montooth K."/>
            <person name="Mount S.M."/>
            <person name="Mu X."/>
            <person name="Myers E."/>
            <person name="Negre B."/>
            <person name="Newfeld S."/>
            <person name="Nielsen R."/>
            <person name="Noor M.A."/>
            <person name="O'Grady P."/>
            <person name="Pachter L."/>
            <person name="Papaceit M."/>
            <person name="Parisi M.J."/>
            <person name="Parisi M."/>
            <person name="Parts L."/>
            <person name="Pedersen J.S."/>
            <person name="Pesole G."/>
            <person name="Phillippy A.M."/>
            <person name="Ponting C.P."/>
            <person name="Pop M."/>
            <person name="Porcelli D."/>
            <person name="Powell J.R."/>
            <person name="Prohaska S."/>
            <person name="Pruitt K."/>
            <person name="Puig M."/>
            <person name="Quesneville H."/>
            <person name="Ram K.R."/>
            <person name="Rand D."/>
            <person name="Rasmussen M.D."/>
            <person name="Reed L.K."/>
            <person name="Reenan R."/>
            <person name="Reily A."/>
            <person name="Remington K.A."/>
            <person name="Rieger T.T."/>
            <person name="Ritchie M.G."/>
            <person name="Robin C."/>
            <person name="Rogers Y.H."/>
            <person name="Rohde C."/>
            <person name="Rozas J."/>
            <person name="Rubenfield M.J."/>
            <person name="Ruiz A."/>
            <person name="Russo S."/>
            <person name="Salzberg S.L."/>
            <person name="Sanchez-Gracia A."/>
            <person name="Saranga D.J."/>
            <person name="Sato H."/>
            <person name="Schaeffer S.W."/>
            <person name="Schatz M.C."/>
            <person name="Schlenke T."/>
            <person name="Schwartz R."/>
            <person name="Segarra C."/>
            <person name="Singh R.S."/>
            <person name="Sirot L."/>
            <person name="Sirota M."/>
            <person name="Sisneros N.B."/>
            <person name="Smith C.D."/>
            <person name="Smith T.F."/>
            <person name="Spieth J."/>
            <person name="Stage D.E."/>
            <person name="Stark A."/>
            <person name="Stephan W."/>
            <person name="Strausberg R.L."/>
            <person name="Strempel S."/>
            <person name="Sturgill D."/>
            <person name="Sutton G."/>
            <person name="Sutton G.G."/>
            <person name="Tao W."/>
            <person name="Teichmann S."/>
            <person name="Tobari Y.N."/>
            <person name="Tomimura Y."/>
            <person name="Tsolas J.M."/>
            <person name="Valente V.L."/>
            <person name="Venter E."/>
            <person name="Venter J.C."/>
            <person name="Vicario S."/>
            <person name="Vieira F.G."/>
            <person name="Vilella A.J."/>
            <person name="Villasante A."/>
            <person name="Walenz B."/>
            <person name="Wang J."/>
            <person name="Wasserman M."/>
            <person name="Watts T."/>
            <person name="Wilson D."/>
            <person name="Wilson R.K."/>
            <person name="Wing R.A."/>
            <person name="Wolfner M.F."/>
            <person name="Wong A."/>
            <person name="Wong G.K."/>
            <person name="Wu C.I."/>
            <person name="Wu G."/>
            <person name="Yamamoto D."/>
            <person name="Yang H.P."/>
            <person name="Yang S.P."/>
            <person name="Yorke J.A."/>
            <person name="Yoshida K."/>
            <person name="Zdobnov E."/>
            <person name="Zhang P."/>
            <person name="Zhang Y."/>
            <person name="Zimin A.V."/>
            <person name="Baldwin J."/>
            <person name="Abdouelleil A."/>
            <person name="Abdulkadir J."/>
            <person name="Abebe A."/>
            <person name="Abera B."/>
            <person name="Abreu J."/>
            <person name="Acer S.C."/>
            <person name="Aftuck L."/>
            <person name="Alexander A."/>
            <person name="An P."/>
            <person name="Anderson E."/>
            <person name="Anderson S."/>
            <person name="Arachi H."/>
            <person name="Azer M."/>
            <person name="Bachantsang P."/>
            <person name="Barry A."/>
            <person name="Bayul T."/>
            <person name="Berlin A."/>
            <person name="Bessette D."/>
            <person name="Bloom T."/>
            <person name="Blye J."/>
            <person name="Boguslavskiy L."/>
            <person name="Bonnet C."/>
            <person name="Boukhgalter B."/>
            <person name="Bourzgui I."/>
            <person name="Brown A."/>
            <person name="Cahill P."/>
            <person name="Channer S."/>
            <person name="Cheshatsang Y."/>
            <person name="Chuda L."/>
            <person name="Citroen M."/>
            <person name="Collymore A."/>
            <person name="Cooke P."/>
            <person name="Costello M."/>
            <person name="D'Aco K."/>
            <person name="Daza R."/>
            <person name="De Haan G."/>
            <person name="DeGray S."/>
            <person name="DeMaso C."/>
            <person name="Dhargay N."/>
            <person name="Dooley K."/>
            <person name="Dooley E."/>
            <person name="Doricent M."/>
            <person name="Dorje P."/>
            <person name="Dorjee K."/>
            <person name="Dupes A."/>
            <person name="Elong R."/>
            <person name="Falk J."/>
            <person name="Farina A."/>
            <person name="Faro S."/>
            <person name="Ferguson D."/>
            <person name="Fisher S."/>
            <person name="Foley C.D."/>
            <person name="Franke A."/>
            <person name="Friedrich D."/>
            <person name="Gadbois L."/>
            <person name="Gearin G."/>
            <person name="Gearin C.R."/>
            <person name="Giannoukos G."/>
            <person name="Goode T."/>
            <person name="Graham J."/>
            <person name="Grandbois E."/>
            <person name="Grewal S."/>
            <person name="Gyaltsen K."/>
            <person name="Hafez N."/>
            <person name="Hagos B."/>
            <person name="Hall J."/>
            <person name="Henson C."/>
            <person name="Hollinger A."/>
            <person name="Honan T."/>
            <person name="Huard M.D."/>
            <person name="Hughes L."/>
            <person name="Hurhula B."/>
            <person name="Husby M.E."/>
            <person name="Kamat A."/>
            <person name="Kanga B."/>
            <person name="Kashin S."/>
            <person name="Khazanovich D."/>
            <person name="Kisner P."/>
            <person name="Lance K."/>
            <person name="Lara M."/>
            <person name="Lee W."/>
            <person name="Lennon N."/>
            <person name="Letendre F."/>
            <person name="LeVine R."/>
            <person name="Lipovsky A."/>
            <person name="Liu X."/>
            <person name="Liu J."/>
            <person name="Liu S."/>
            <person name="Lokyitsang T."/>
            <person name="Lokyitsang Y."/>
            <person name="Lubonja R."/>
            <person name="Lui A."/>
            <person name="MacDonald P."/>
            <person name="Magnisalis V."/>
            <person name="Maru K."/>
            <person name="Matthews C."/>
            <person name="McCusker W."/>
            <person name="McDonough S."/>
            <person name="Mehta T."/>
            <person name="Meldrim J."/>
            <person name="Meneus L."/>
            <person name="Mihai O."/>
            <person name="Mihalev A."/>
            <person name="Mihova T."/>
            <person name="Mittelman R."/>
            <person name="Mlenga V."/>
            <person name="Montmayeur A."/>
            <person name="Mulrain L."/>
            <person name="Navidi A."/>
            <person name="Naylor J."/>
            <person name="Negash T."/>
            <person name="Nguyen T."/>
            <person name="Nguyen N."/>
            <person name="Nicol R."/>
            <person name="Norbu C."/>
            <person name="Norbu N."/>
            <person name="Novod N."/>
            <person name="O'Neill B."/>
            <person name="Osman S."/>
            <person name="Markiewicz E."/>
            <person name="Oyono O.L."/>
            <person name="Patti C."/>
            <person name="Phunkhang P."/>
            <person name="Pierre F."/>
            <person name="Priest M."/>
            <person name="Raghuraman S."/>
            <person name="Rege F."/>
            <person name="Reyes R."/>
            <person name="Rise C."/>
            <person name="Rogov P."/>
            <person name="Ross K."/>
            <person name="Ryan E."/>
            <person name="Settipalli S."/>
            <person name="Shea T."/>
            <person name="Sherpa N."/>
            <person name="Shi L."/>
            <person name="Shih D."/>
            <person name="Sparrow T."/>
            <person name="Spaulding J."/>
            <person name="Stalker J."/>
            <person name="Stange-Thomann N."/>
            <person name="Stavropoulos S."/>
            <person name="Stone C."/>
            <person name="Strader C."/>
            <person name="Tesfaye S."/>
            <person name="Thomson T."/>
            <person name="Thoulutsang Y."/>
            <person name="Thoulutsang D."/>
            <person name="Topham K."/>
            <person name="Topping I."/>
            <person name="Tsamla T."/>
            <person name="Vassiliev H."/>
            <person name="Vo A."/>
            <person name="Wangchuk T."/>
            <person name="Wangdi T."/>
            <person name="Weiand M."/>
            <person name="Wilkinson J."/>
            <person name="Wilson A."/>
            <person name="Yadav S."/>
            <person name="Young G."/>
            <person name="Yu Q."/>
            <person name="Zembek L."/>
            <person name="Zhong D."/>
            <person name="Zimmer A."/>
            <person name="Zwirko Z."/>
            <person name="Jaffe D.B."/>
            <person name="Alvarez P."/>
            <person name="Brockman W."/>
            <person name="Butler J."/>
            <person name="Chin C."/>
            <person name="Gnerre S."/>
            <person name="Grabherr M."/>
            <person name="Kleber M."/>
            <person name="Mauceli E."/>
            <person name="MacCallum I."/>
        </authorList>
    </citation>
    <scope>NUCLEOTIDE SEQUENCE [LARGE SCALE GENOMIC DNA]</scope>
    <source>
        <strain evidence="2">TSC#15081-1352.22</strain>
        <strain evidence="4">Tucson 15081-1352.22</strain>
    </source>
</reference>
<sequence>MEPTLTPYYIGLDRFIKGLAQLENNSIHFPANGSLSKNEHMDNNANMASNGEIPNRLKPNNYEVNMRTDNELLVFEIVDPSEMTQEQLDYVQNCDLFSPDMIPSTSSKRLYERQGTRTMSQVENNWVPPPAPPLPVSEDFNLYTENFPPLPVPKRNGMRKH</sequence>
<name>B4L5S6_DROMO</name>
<dbReference type="Proteomes" id="UP000009192">
    <property type="component" value="Unassembled WGS sequence"/>
</dbReference>
<accession>B4L5S6</accession>
<evidence type="ECO:0000313" key="4">
    <source>
        <dbReference type="Proteomes" id="UP000009192"/>
    </source>
</evidence>
<dbReference type="KEGG" id="dmo:Dmoj_GI21467"/>
<dbReference type="AlphaFoldDB" id="B4L5S6"/>
<reference evidence="2" key="3">
    <citation type="submission" date="2015-11" db="EMBL/GenBank/DDBJ databases">
        <authorList>
            <consortium name="FlyBase"/>
        </authorList>
    </citation>
    <scope>NUCLEOTIDE SEQUENCE</scope>
    <source>
        <strain evidence="2">TSC#15081-1352.22</strain>
    </source>
</reference>
<evidence type="ECO:0000313" key="3">
    <source>
        <dbReference type="EMBL" id="KRG07008.1"/>
    </source>
</evidence>
<dbReference type="OMA" id="QVENNWV"/>
<proteinExistence type="predicted"/>
<evidence type="ECO:0000313" key="2">
    <source>
        <dbReference type="EMBL" id="EDW06535.1"/>
    </source>
</evidence>
<gene>
    <name evidence="2" type="primary">Dmoj\GI21467</name>
    <name evidence="2" type="ORF">Dmoj_GI21467</name>
</gene>
<keyword evidence="4" id="KW-1185">Reference proteome</keyword>
<dbReference type="EMBL" id="CH933811">
    <property type="protein sequence ID" value="EDW06535.1"/>
    <property type="molecule type" value="Genomic_DNA"/>
</dbReference>
<dbReference type="HOGENOM" id="CLU_1645486_0_0_1"/>
<dbReference type="EMBL" id="CH933811">
    <property type="protein sequence ID" value="KRG07008.1"/>
    <property type="molecule type" value="Genomic_DNA"/>
</dbReference>
<evidence type="ECO:0000256" key="1">
    <source>
        <dbReference type="SAM" id="MobiDB-lite"/>
    </source>
</evidence>
<organism evidence="2 4">
    <name type="scientific">Drosophila mojavensis</name>
    <name type="common">Fruit fly</name>
    <dbReference type="NCBI Taxonomy" id="7230"/>
    <lineage>
        <taxon>Eukaryota</taxon>
        <taxon>Metazoa</taxon>
        <taxon>Ecdysozoa</taxon>
        <taxon>Arthropoda</taxon>
        <taxon>Hexapoda</taxon>
        <taxon>Insecta</taxon>
        <taxon>Pterygota</taxon>
        <taxon>Neoptera</taxon>
        <taxon>Endopterygota</taxon>
        <taxon>Diptera</taxon>
        <taxon>Brachycera</taxon>
        <taxon>Muscomorpha</taxon>
        <taxon>Ephydroidea</taxon>
        <taxon>Drosophilidae</taxon>
        <taxon>Drosophila</taxon>
    </lineage>
</organism>
<dbReference type="InParanoid" id="B4L5S6"/>